<protein>
    <submittedName>
        <fullName evidence="3">Inosine-uridine preferring nucleoside hydrolase</fullName>
    </submittedName>
</protein>
<comment type="similarity">
    <text evidence="1">Belongs to the IUNH family.</text>
</comment>
<evidence type="ECO:0000313" key="4">
    <source>
        <dbReference type="Proteomes" id="UP000054359"/>
    </source>
</evidence>
<dbReference type="GO" id="GO:0016799">
    <property type="term" value="F:hydrolase activity, hydrolyzing N-glycosyl compounds"/>
    <property type="evidence" value="ECO:0007669"/>
    <property type="project" value="InterPro"/>
</dbReference>
<organism evidence="3 4">
    <name type="scientific">Stegodyphus mimosarum</name>
    <name type="common">African social velvet spider</name>
    <dbReference type="NCBI Taxonomy" id="407821"/>
    <lineage>
        <taxon>Eukaryota</taxon>
        <taxon>Metazoa</taxon>
        <taxon>Ecdysozoa</taxon>
        <taxon>Arthropoda</taxon>
        <taxon>Chelicerata</taxon>
        <taxon>Arachnida</taxon>
        <taxon>Araneae</taxon>
        <taxon>Araneomorphae</taxon>
        <taxon>Entelegynae</taxon>
        <taxon>Eresoidea</taxon>
        <taxon>Eresidae</taxon>
        <taxon>Stegodyphus</taxon>
    </lineage>
</organism>
<dbReference type="InterPro" id="IPR036452">
    <property type="entry name" value="Ribo_hydro-like"/>
</dbReference>
<feature type="domain" description="Inosine/uridine-preferring nucleoside hydrolase" evidence="2">
    <location>
        <begin position="38"/>
        <end position="335"/>
    </location>
</feature>
<reference evidence="3 4" key="1">
    <citation type="submission" date="2013-11" db="EMBL/GenBank/DDBJ databases">
        <title>Genome sequencing of Stegodyphus mimosarum.</title>
        <authorList>
            <person name="Bechsgaard J."/>
        </authorList>
    </citation>
    <scope>NUCLEOTIDE SEQUENCE [LARGE SCALE GENOMIC DNA]</scope>
</reference>
<accession>A0A087SZB8</accession>
<sequence length="347" mass="38692">MPKYRSKRPKKRRFYGNRYTSKLATDKVVNMEKEKAKIIIDTDCGIDDAMALMLALNHKDIAQVVAVTCVFGNTTLENVCKNVMRVLVLCDSAEIPIYKGCSKPLFMQTNPKTVHGRDGLGNRGHEFSTGDLKEDEIPAAIALLQLVKKHPKEITLIAIGPLTNVALAHRIDPKFTENLKSLVCMGGNYKGVGNTTEVAEFNFFCDPEAANIVLTETLCPFALVPWETTVEYGIKWDHYDQLIHITTKKGVFFKSITEYAATCGLAKGNKQLFDCDLLAVAAVLYPDCVKASFKHLAAVEYSGTFSKGLTILQREVPENNLGQNEIEIITDFDQTFIMNLIRQMLKS</sequence>
<feature type="non-terminal residue" evidence="3">
    <location>
        <position position="347"/>
    </location>
</feature>
<dbReference type="STRING" id="407821.A0A087SZB8"/>
<dbReference type="AlphaFoldDB" id="A0A087SZB8"/>
<evidence type="ECO:0000313" key="3">
    <source>
        <dbReference type="EMBL" id="KFM58207.1"/>
    </source>
</evidence>
<dbReference type="Gene3D" id="3.90.245.10">
    <property type="entry name" value="Ribonucleoside hydrolase-like"/>
    <property type="match status" value="1"/>
</dbReference>
<dbReference type="OrthoDB" id="432381at2759"/>
<keyword evidence="3" id="KW-0378">Hydrolase</keyword>
<dbReference type="PANTHER" id="PTHR46190">
    <property type="entry name" value="SI:CH211-201H21.5-RELATED"/>
    <property type="match status" value="1"/>
</dbReference>
<name>A0A087SZB8_STEMI</name>
<dbReference type="EMBL" id="KK112653">
    <property type="protein sequence ID" value="KFM58207.1"/>
    <property type="molecule type" value="Genomic_DNA"/>
</dbReference>
<proteinExistence type="inferred from homology"/>
<evidence type="ECO:0000256" key="1">
    <source>
        <dbReference type="ARBA" id="ARBA00009176"/>
    </source>
</evidence>
<dbReference type="OMA" id="REYYATV"/>
<dbReference type="SUPFAM" id="SSF53590">
    <property type="entry name" value="Nucleoside hydrolase"/>
    <property type="match status" value="1"/>
</dbReference>
<dbReference type="Pfam" id="PF01156">
    <property type="entry name" value="IU_nuc_hydro"/>
    <property type="match status" value="1"/>
</dbReference>
<keyword evidence="4" id="KW-1185">Reference proteome</keyword>
<evidence type="ECO:0000259" key="2">
    <source>
        <dbReference type="Pfam" id="PF01156"/>
    </source>
</evidence>
<dbReference type="InterPro" id="IPR001910">
    <property type="entry name" value="Inosine/uridine_hydrolase_dom"/>
</dbReference>
<dbReference type="InterPro" id="IPR052775">
    <property type="entry name" value="IUN_hydrolase"/>
</dbReference>
<dbReference type="Proteomes" id="UP000054359">
    <property type="component" value="Unassembled WGS sequence"/>
</dbReference>
<dbReference type="PANTHER" id="PTHR46190:SF1">
    <property type="entry name" value="SI:CH211-201H21.5"/>
    <property type="match status" value="1"/>
</dbReference>
<gene>
    <name evidence="3" type="ORF">X975_04428</name>
</gene>